<evidence type="ECO:0000259" key="1">
    <source>
        <dbReference type="Pfam" id="PF26130"/>
    </source>
</evidence>
<dbReference type="Pfam" id="PF26130">
    <property type="entry name" value="PB1-like"/>
    <property type="match status" value="1"/>
</dbReference>
<gene>
    <name evidence="2" type="ORF">Ahy_A02g008840</name>
</gene>
<evidence type="ECO:0000313" key="3">
    <source>
        <dbReference type="Proteomes" id="UP000289738"/>
    </source>
</evidence>
<feature type="domain" description="PB1-like" evidence="1">
    <location>
        <begin position="74"/>
        <end position="142"/>
    </location>
</feature>
<dbReference type="InterPro" id="IPR058594">
    <property type="entry name" value="PB1-like_dom_pln"/>
</dbReference>
<dbReference type="Proteomes" id="UP000289738">
    <property type="component" value="Chromosome A02"/>
</dbReference>
<dbReference type="AlphaFoldDB" id="A0A445EFY1"/>
<evidence type="ECO:0000313" key="2">
    <source>
        <dbReference type="EMBL" id="RYR74209.1"/>
    </source>
</evidence>
<dbReference type="EMBL" id="SDMP01000002">
    <property type="protein sequence ID" value="RYR74209.1"/>
    <property type="molecule type" value="Genomic_DNA"/>
</dbReference>
<organism evidence="2 3">
    <name type="scientific">Arachis hypogaea</name>
    <name type="common">Peanut</name>
    <dbReference type="NCBI Taxonomy" id="3818"/>
    <lineage>
        <taxon>Eukaryota</taxon>
        <taxon>Viridiplantae</taxon>
        <taxon>Streptophyta</taxon>
        <taxon>Embryophyta</taxon>
        <taxon>Tracheophyta</taxon>
        <taxon>Spermatophyta</taxon>
        <taxon>Magnoliopsida</taxon>
        <taxon>eudicotyledons</taxon>
        <taxon>Gunneridae</taxon>
        <taxon>Pentapetalae</taxon>
        <taxon>rosids</taxon>
        <taxon>fabids</taxon>
        <taxon>Fabales</taxon>
        <taxon>Fabaceae</taxon>
        <taxon>Papilionoideae</taxon>
        <taxon>50 kb inversion clade</taxon>
        <taxon>dalbergioids sensu lato</taxon>
        <taxon>Dalbergieae</taxon>
        <taxon>Pterocarpus clade</taxon>
        <taxon>Arachis</taxon>
    </lineage>
</organism>
<proteinExistence type="predicted"/>
<comment type="caution">
    <text evidence="2">The sequence shown here is derived from an EMBL/GenBank/DDBJ whole genome shotgun (WGS) entry which is preliminary data.</text>
</comment>
<name>A0A445EFY1_ARAHY</name>
<accession>A0A445EFY1</accession>
<reference evidence="2 3" key="1">
    <citation type="submission" date="2019-01" db="EMBL/GenBank/DDBJ databases">
        <title>Sequencing of cultivated peanut Arachis hypogaea provides insights into genome evolution and oil improvement.</title>
        <authorList>
            <person name="Chen X."/>
        </authorList>
    </citation>
    <scope>NUCLEOTIDE SEQUENCE [LARGE SCALE GENOMIC DNA]</scope>
    <source>
        <strain evidence="3">cv. Fuhuasheng</strain>
        <tissue evidence="2">Leaves</tissue>
    </source>
</reference>
<keyword evidence="3" id="KW-1185">Reference proteome</keyword>
<sequence>MWPVVQEVRTGILNLQQSAASSSMPLGASSSVPVITTEVALVASLSFATDLNRNYAGEIGDNRPFGELAIAMPMPDRLKLIFHHGEKFETDPGGSVIYTYDLYDEWVGVDENYLDVFAVTSYYRKLGYNKVEVCWFLDPNYGWSLVLGDCKWTRILLI</sequence>
<protein>
    <recommendedName>
        <fullName evidence="1">PB1-like domain-containing protein</fullName>
    </recommendedName>
</protein>